<dbReference type="Proteomes" id="UP000663829">
    <property type="component" value="Unassembled WGS sequence"/>
</dbReference>
<dbReference type="PANTHER" id="PTHR10656:SF69">
    <property type="entry name" value="MAB-21-LIKE HHH_H2TH-LIKE DOMAIN-CONTAINING PROTEIN"/>
    <property type="match status" value="1"/>
</dbReference>
<name>A0A816AX35_9BILA</name>
<evidence type="ECO:0000313" key="2">
    <source>
        <dbReference type="EMBL" id="CAF1603215.1"/>
    </source>
</evidence>
<keyword evidence="4" id="KW-1185">Reference proteome</keyword>
<dbReference type="Pfam" id="PF03281">
    <property type="entry name" value="Mab-21"/>
    <property type="match status" value="1"/>
</dbReference>
<evidence type="ECO:0000313" key="3">
    <source>
        <dbReference type="EMBL" id="CAF4481519.1"/>
    </source>
</evidence>
<gene>
    <name evidence="2" type="ORF">GPM918_LOCUS42586</name>
    <name evidence="3" type="ORF">SRO942_LOCUS43859</name>
</gene>
<comment type="caution">
    <text evidence="2">The sequence shown here is derived from an EMBL/GenBank/DDBJ whole genome shotgun (WGS) entry which is preliminary data.</text>
</comment>
<organism evidence="2 4">
    <name type="scientific">Didymodactylos carnosus</name>
    <dbReference type="NCBI Taxonomy" id="1234261"/>
    <lineage>
        <taxon>Eukaryota</taxon>
        <taxon>Metazoa</taxon>
        <taxon>Spiralia</taxon>
        <taxon>Gnathifera</taxon>
        <taxon>Rotifera</taxon>
        <taxon>Eurotatoria</taxon>
        <taxon>Bdelloidea</taxon>
        <taxon>Philodinida</taxon>
        <taxon>Philodinidae</taxon>
        <taxon>Didymodactylos</taxon>
    </lineage>
</organism>
<reference evidence="2" key="1">
    <citation type="submission" date="2021-02" db="EMBL/GenBank/DDBJ databases">
        <authorList>
            <person name="Nowell W R."/>
        </authorList>
    </citation>
    <scope>NUCLEOTIDE SEQUENCE</scope>
</reference>
<evidence type="ECO:0000259" key="1">
    <source>
        <dbReference type="Pfam" id="PF03281"/>
    </source>
</evidence>
<dbReference type="EMBL" id="CAJNOQ010036228">
    <property type="protein sequence ID" value="CAF1603215.1"/>
    <property type="molecule type" value="Genomic_DNA"/>
</dbReference>
<dbReference type="EMBL" id="CAJOBC010102705">
    <property type="protein sequence ID" value="CAF4481519.1"/>
    <property type="molecule type" value="Genomic_DNA"/>
</dbReference>
<dbReference type="Proteomes" id="UP000681722">
    <property type="component" value="Unassembled WGS sequence"/>
</dbReference>
<protein>
    <recommendedName>
        <fullName evidence="1">Mab-21-like nucleotidyltransferase domain-containing protein</fullName>
    </recommendedName>
</protein>
<feature type="non-terminal residue" evidence="2">
    <location>
        <position position="1"/>
    </location>
</feature>
<dbReference type="OrthoDB" id="5961151at2759"/>
<dbReference type="PANTHER" id="PTHR10656">
    <property type="entry name" value="CELL FATE DETERMINING PROTEIN MAB21-RELATED"/>
    <property type="match status" value="1"/>
</dbReference>
<sequence>TIDNEPVTSPYVTGRLLDSDTANFNVTLKVWANERTKTIVNPHRPAMAVNYIQQTDEEGSILDVLTDYVEAVRYPYWPIIANEWSTRQRQSNWPSDELIQRIVSDGCSLVPEFHLLSTCYRDIEWRFSFSSSEKLLSHSLSNTQRKCYVLVKTLLFYKFKLAKIENIKLLTKQ</sequence>
<feature type="domain" description="Mab-21-like nucleotidyltransferase" evidence="1">
    <location>
        <begin position="32"/>
        <end position="136"/>
    </location>
</feature>
<dbReference type="AlphaFoldDB" id="A0A816AX35"/>
<proteinExistence type="predicted"/>
<accession>A0A816AX35</accession>
<dbReference type="InterPro" id="IPR046903">
    <property type="entry name" value="Mab-21-like_nuc_Trfase"/>
</dbReference>
<evidence type="ECO:0000313" key="4">
    <source>
        <dbReference type="Proteomes" id="UP000663829"/>
    </source>
</evidence>